<evidence type="ECO:0000256" key="1">
    <source>
        <dbReference type="ARBA" id="ARBA00004251"/>
    </source>
</evidence>
<evidence type="ECO:0000256" key="3">
    <source>
        <dbReference type="ARBA" id="ARBA00022577"/>
    </source>
</evidence>
<keyword evidence="19" id="KW-1185">Reference proteome</keyword>
<dbReference type="EMBL" id="MU848944">
    <property type="protein sequence ID" value="KAK2631937.1"/>
    <property type="molecule type" value="Genomic_DNA"/>
</dbReference>
<evidence type="ECO:0000256" key="6">
    <source>
        <dbReference type="ARBA" id="ARBA00022734"/>
    </source>
</evidence>
<keyword evidence="9" id="KW-0965">Cell junction</keyword>
<evidence type="ECO:0000256" key="5">
    <source>
        <dbReference type="ARBA" id="ARBA00022729"/>
    </source>
</evidence>
<feature type="chain" id="PRO_5042325637" description="Gnk2-homologous domain-containing protein" evidence="15">
    <location>
        <begin position="24"/>
        <end position="133"/>
    </location>
</feature>
<sequence length="133" mass="14908">MATSQRIVGLTFVVLWIGNVASGAPNTSETFKACNTATYQNSDAFSSSLTWLLSTLEQLTCDKINYDFYTMSPYQEAVAYGHGACNLVLSYDDCSTCLYYAHRIVLQECPMSIGAQLELQDCKVRYEQYLFTD</sequence>
<dbReference type="GO" id="GO:0005537">
    <property type="term" value="F:D-mannose binding"/>
    <property type="evidence" value="ECO:0007669"/>
    <property type="project" value="UniProtKB-KW"/>
</dbReference>
<dbReference type="Proteomes" id="UP000030711">
    <property type="component" value="Unassembled WGS sequence"/>
</dbReference>
<dbReference type="InterPro" id="IPR051378">
    <property type="entry name" value="Cell2Cell_Antifungal"/>
</dbReference>
<keyword evidence="11" id="KW-0465">Mannose-binding</keyword>
<reference evidence="17" key="4">
    <citation type="submission" date="2023-07" db="EMBL/GenBank/DDBJ databases">
        <authorList>
            <person name="Myburg A.A."/>
            <person name="Grattapaglia D."/>
            <person name="Tuskan G.A."/>
            <person name="Hellsten U."/>
            <person name="Hayes R.D."/>
            <person name="Grimwood J."/>
            <person name="Jenkins J."/>
            <person name="Lindquist E."/>
            <person name="Tice H."/>
            <person name="Bauer D."/>
            <person name="Goodstein D.M."/>
            <person name="Dubchak I."/>
            <person name="Poliakov A."/>
            <person name="Mizrachi E."/>
            <person name="Kullan A.R."/>
            <person name="Hussey S.G."/>
            <person name="Pinard D."/>
            <person name="Van D.M."/>
            <person name="Singh P."/>
            <person name="Van J.I."/>
            <person name="Silva-Junior O.B."/>
            <person name="Togawa R.C."/>
            <person name="Pappas M.R."/>
            <person name="Faria D.A."/>
            <person name="Sansaloni C.P."/>
            <person name="Petroli C.D."/>
            <person name="Yang X."/>
            <person name="Ranjan P."/>
            <person name="Tschaplinski T.J."/>
            <person name="Ye C.Y."/>
            <person name="Li T."/>
            <person name="Sterck L."/>
            <person name="Vanneste K."/>
            <person name="Murat F."/>
            <person name="Soler M."/>
            <person name="Clemente H.S."/>
            <person name="Saidi N."/>
            <person name="Cassan-Wang H."/>
            <person name="Dunand C."/>
            <person name="Hefer C.A."/>
            <person name="Bornberg-Bauer E."/>
            <person name="Kersting A.R."/>
            <person name="Vining K."/>
            <person name="Amarasinghe V."/>
            <person name="Ranik M."/>
            <person name="Naithani S."/>
            <person name="Elser J."/>
            <person name="Boyd A.E."/>
            <person name="Liston A."/>
            <person name="Spatafora J.W."/>
            <person name="Dharmwardhana P."/>
            <person name="Raja R."/>
            <person name="Sullivan C."/>
            <person name="Romanel E."/>
            <person name="Alves-Ferreira M."/>
            <person name="Kulheim C."/>
            <person name="Foley W."/>
            <person name="Carocha V."/>
            <person name="Paiva J."/>
            <person name="Kudrna D."/>
            <person name="Brommonschenkel S.H."/>
            <person name="Pasquali G."/>
            <person name="Byrne M."/>
            <person name="Rigault P."/>
            <person name="Tibbits J."/>
            <person name="Spokevicius A."/>
            <person name="Jones R.C."/>
            <person name="Steane D.A."/>
            <person name="Vaillancourt R.E."/>
            <person name="Potts B.M."/>
            <person name="Joubert F."/>
            <person name="Barry K."/>
            <person name="Pappas G.J."/>
            <person name="Strauss S.H."/>
            <person name="Jaiswal P."/>
            <person name="Grima-Pettenati J."/>
            <person name="Salse J."/>
            <person name="Van D.P."/>
            <person name="Rokhsar D.S."/>
            <person name="Schmutz J."/>
        </authorList>
    </citation>
    <scope>NUCLEOTIDE SEQUENCE</scope>
    <source>
        <tissue evidence="17">Leaf extractions</tissue>
    </source>
</reference>
<keyword evidence="8" id="KW-0611">Plant defense</keyword>
<dbReference type="EMBL" id="KK199461">
    <property type="protein sequence ID" value="KCW44314.1"/>
    <property type="molecule type" value="Genomic_DNA"/>
</dbReference>
<evidence type="ECO:0000313" key="19">
    <source>
        <dbReference type="Proteomes" id="UP000030711"/>
    </source>
</evidence>
<comment type="subcellular location">
    <subcellularLocation>
        <location evidence="13">Cell junction</location>
        <location evidence="13">Plasmodesma</location>
    </subcellularLocation>
    <subcellularLocation>
        <location evidence="1">Cell membrane</location>
        <topology evidence="1">Single-pass type I membrane protein</topology>
    </subcellularLocation>
</comment>
<evidence type="ECO:0000256" key="12">
    <source>
        <dbReference type="ARBA" id="ARBA00023157"/>
    </source>
</evidence>
<keyword evidence="6" id="KW-0430">Lectin</keyword>
<evidence type="ECO:0000259" key="16">
    <source>
        <dbReference type="PROSITE" id="PS51473"/>
    </source>
</evidence>
<accession>A0A058ZSB5</accession>
<dbReference type="PROSITE" id="PS51473">
    <property type="entry name" value="GNK2"/>
    <property type="match status" value="1"/>
</dbReference>
<evidence type="ECO:0000256" key="11">
    <source>
        <dbReference type="ARBA" id="ARBA00023035"/>
    </source>
</evidence>
<dbReference type="GO" id="GO:0005886">
    <property type="term" value="C:plasma membrane"/>
    <property type="evidence" value="ECO:0007669"/>
    <property type="project" value="UniProtKB-SubCell"/>
</dbReference>
<keyword evidence="12" id="KW-1015">Disulfide bond</keyword>
<feature type="domain" description="Gnk2-homologous" evidence="16">
    <location>
        <begin position="27"/>
        <end position="131"/>
    </location>
</feature>
<dbReference type="Gramene" id="KCW44314">
    <property type="protein sequence ID" value="KCW44314"/>
    <property type="gene ID" value="EUGRSUZ_L02237"/>
</dbReference>
<dbReference type="GO" id="GO:0009506">
    <property type="term" value="C:plasmodesma"/>
    <property type="evidence" value="ECO:0000318"/>
    <property type="project" value="GO_Central"/>
</dbReference>
<dbReference type="GO" id="GO:0031640">
    <property type="term" value="P:killing of cells of another organism"/>
    <property type="evidence" value="ECO:0007669"/>
    <property type="project" value="UniProtKB-KW"/>
</dbReference>
<keyword evidence="3" id="KW-0295">Fungicide</keyword>
<dbReference type="InterPro" id="IPR002902">
    <property type="entry name" value="GNK2"/>
</dbReference>
<name>A0A058ZSB5_EUCGR</name>
<dbReference type="InterPro" id="IPR038408">
    <property type="entry name" value="GNK2_sf"/>
</dbReference>
<reference evidence="17" key="3">
    <citation type="submission" date="2023-04" db="EMBL/GenBank/DDBJ databases">
        <title>WGS assembly of Eucalyptus grandis.</title>
        <authorList>
            <person name="Myburg A."/>
            <person name="Grattapaglia D."/>
            <person name="Tuskan G."/>
            <person name="Hellsten U."/>
            <person name="Hayes R."/>
            <person name="Grimwood J."/>
            <person name="Jenkins J."/>
            <person name="Lindquist E."/>
            <person name="Tice H."/>
            <person name="Bauer D."/>
            <person name="Goodstein D."/>
            <person name="Dubchak I."/>
            <person name="Poliakov A."/>
            <person name="Mizrachi E."/>
            <person name="Kullan A."/>
            <person name="Hussey S."/>
            <person name="Pinard D."/>
            <person name="Van D."/>
            <person name="Singh P."/>
            <person name="Van J."/>
            <person name="Silva-Junior O."/>
            <person name="Togawa R."/>
            <person name="Pappas M."/>
            <person name="Faria D."/>
            <person name="Sansaloni C."/>
            <person name="Petroli C."/>
            <person name="Yang X."/>
            <person name="Ranjan P."/>
            <person name="Tschaplinski T."/>
            <person name="Ye C."/>
            <person name="Li T."/>
            <person name="Sterck L."/>
            <person name="Vanneste K."/>
            <person name="Murat F."/>
            <person name="Soler M."/>
            <person name="Clemente H."/>
            <person name="Saidi N."/>
            <person name="Cassan-Wang H."/>
            <person name="Dunand C."/>
            <person name="Hefer C."/>
            <person name="Bornberg-Bauer E."/>
            <person name="Kersting A."/>
            <person name="Vining K."/>
            <person name="Amarasinghe V."/>
            <person name="Ranik M."/>
            <person name="Naithani S."/>
            <person name="Elser J."/>
            <person name="Boyd A."/>
            <person name="Liston A."/>
            <person name="Spatafora J."/>
            <person name="Dharmwardhana P."/>
            <person name="Raja R."/>
            <person name="Sullivan C."/>
            <person name="Romanel E."/>
            <person name="Alves-Ferreira M."/>
            <person name="Kulheim C."/>
            <person name="Foley W."/>
            <person name="Carocha V."/>
            <person name="Paiva J."/>
            <person name="Kudrna D."/>
            <person name="Brommonschenkel S."/>
            <person name="Pasquali G."/>
            <person name="Byrne M."/>
            <person name="Rigault P."/>
            <person name="Tibbits J."/>
            <person name="Spokevicius A."/>
            <person name="Jones R."/>
            <person name="Steane D."/>
            <person name="Vaillancourt R."/>
            <person name="Potts B."/>
            <person name="Joubert F."/>
            <person name="Barry K."/>
            <person name="Pappas G."/>
            <person name="Strauss S."/>
            <person name="Jaiswal P."/>
            <person name="Grima-Pettenati J."/>
            <person name="Salse J."/>
            <person name="Van D."/>
            <person name="Rokhsar D."/>
            <person name="Schmutz J."/>
        </authorList>
    </citation>
    <scope>NUCLEOTIDE SEQUENCE</scope>
    <source>
        <tissue evidence="17">Leaf extractions</tissue>
    </source>
</reference>
<dbReference type="PANTHER" id="PTHR32080">
    <property type="entry name" value="ANTIFUNGAL PROTEIN GINKBILOBIN-2-LIKE"/>
    <property type="match status" value="1"/>
</dbReference>
<keyword evidence="5 15" id="KW-0732">Signal</keyword>
<gene>
    <name evidence="18" type="ORF">EUGRSUZ_L02237</name>
</gene>
<dbReference type="GO" id="GO:0050832">
    <property type="term" value="P:defense response to fungus"/>
    <property type="evidence" value="ECO:0007669"/>
    <property type="project" value="UniProtKB-KW"/>
</dbReference>
<dbReference type="AlphaFoldDB" id="A0A058ZSB5"/>
<reference evidence="18" key="1">
    <citation type="submission" date="2013-07" db="EMBL/GenBank/DDBJ databases">
        <title>The genome of Eucalyptus grandis.</title>
        <authorList>
            <person name="Schmutz J."/>
            <person name="Hayes R."/>
            <person name="Myburg A."/>
            <person name="Tuskan G."/>
            <person name="Grattapaglia D."/>
            <person name="Rokhsar D.S."/>
        </authorList>
    </citation>
    <scope>NUCLEOTIDE SEQUENCE</scope>
    <source>
        <tissue evidence="18">Leaf extractions</tissue>
    </source>
</reference>
<evidence type="ECO:0000256" key="7">
    <source>
        <dbReference type="ARBA" id="ARBA00022737"/>
    </source>
</evidence>
<evidence type="ECO:0000256" key="15">
    <source>
        <dbReference type="SAM" id="SignalP"/>
    </source>
</evidence>
<feature type="signal peptide" evidence="15">
    <location>
        <begin position="1"/>
        <end position="23"/>
    </location>
</feature>
<keyword evidence="4" id="KW-0945">Host-virus interaction</keyword>
<keyword evidence="7" id="KW-0677">Repeat</keyword>
<dbReference type="Pfam" id="PF01657">
    <property type="entry name" value="Stress-antifung"/>
    <property type="match status" value="1"/>
</dbReference>
<evidence type="ECO:0000256" key="14">
    <source>
        <dbReference type="ARBA" id="ARBA00038393"/>
    </source>
</evidence>
<evidence type="ECO:0000256" key="8">
    <source>
        <dbReference type="ARBA" id="ARBA00022821"/>
    </source>
</evidence>
<evidence type="ECO:0000256" key="4">
    <source>
        <dbReference type="ARBA" id="ARBA00022581"/>
    </source>
</evidence>
<dbReference type="InParanoid" id="A0A058ZSB5"/>
<evidence type="ECO:0000256" key="10">
    <source>
        <dbReference type="ARBA" id="ARBA00023022"/>
    </source>
</evidence>
<keyword evidence="10" id="KW-0044">Antibiotic</keyword>
<dbReference type="PANTHER" id="PTHR32080:SF54">
    <property type="entry name" value="GNK2-HOMOLOGOUS DOMAIN-CONTAINING PROTEIN"/>
    <property type="match status" value="1"/>
</dbReference>
<comment type="similarity">
    <text evidence="14">Belongs to the cysteine-rich repeat secretory protein family. Plasmodesmata-located proteins (PDLD) subfamily.</text>
</comment>
<reference evidence="17" key="2">
    <citation type="journal article" date="2014" name="Nature">
        <title>The genome of Eucalyptus grandis.</title>
        <authorList>
            <person name="Myburg A.A."/>
            <person name="Grattapaglia D."/>
            <person name="Tuskan G.A."/>
            <person name="Hellsten U."/>
            <person name="Hayes R.D."/>
            <person name="Grimwood J."/>
            <person name="Jenkins J."/>
            <person name="Lindquist E."/>
            <person name="Tice H."/>
            <person name="Bauer D."/>
            <person name="Goodstein D.M."/>
            <person name="Dubchak I."/>
            <person name="Poliakov A."/>
            <person name="Mizrachi E."/>
            <person name="Kullan A.R."/>
            <person name="Hussey S.G."/>
            <person name="Pinard D."/>
            <person name="van der Merwe K."/>
            <person name="Singh P."/>
            <person name="van Jaarsveld I."/>
            <person name="Silva-Junior O.B."/>
            <person name="Togawa R.C."/>
            <person name="Pappas M.R."/>
            <person name="Faria D.A."/>
            <person name="Sansaloni C.P."/>
            <person name="Petroli C.D."/>
            <person name="Yang X."/>
            <person name="Ranjan P."/>
            <person name="Tschaplinski T.J."/>
            <person name="Ye C.Y."/>
            <person name="Li T."/>
            <person name="Sterck L."/>
            <person name="Vanneste K."/>
            <person name="Murat F."/>
            <person name="Soler M."/>
            <person name="Clemente H.S."/>
            <person name="Saidi N."/>
            <person name="Cassan-Wang H."/>
            <person name="Dunand C."/>
            <person name="Hefer C.A."/>
            <person name="Bornberg-Bauer E."/>
            <person name="Kersting A.R."/>
            <person name="Vining K."/>
            <person name="Amarasinghe V."/>
            <person name="Ranik M."/>
            <person name="Naithani S."/>
            <person name="Elser J."/>
            <person name="Boyd A.E."/>
            <person name="Liston A."/>
            <person name="Spatafora J.W."/>
            <person name="Dharmwardhana P."/>
            <person name="Raja R."/>
            <person name="Sullivan C."/>
            <person name="Romanel E."/>
            <person name="Alves-Ferreira M."/>
            <person name="Kulheim C."/>
            <person name="Foley W."/>
            <person name="Carocha V."/>
            <person name="Paiva J."/>
            <person name="Kudrna D."/>
            <person name="Brommonschenkel S.H."/>
            <person name="Pasquali G."/>
            <person name="Byrne M."/>
            <person name="Rigault P."/>
            <person name="Tibbits J."/>
            <person name="Spokevicius A."/>
            <person name="Jones R.C."/>
            <person name="Steane D.A."/>
            <person name="Vaillancourt R.E."/>
            <person name="Potts B.M."/>
            <person name="Joubert F."/>
            <person name="Barry K."/>
            <person name="Pappas G.J."/>
            <person name="Strauss S.H."/>
            <person name="Jaiswal P."/>
            <person name="Grima-Pettenati J."/>
            <person name="Salse J."/>
            <person name="Van de Peer Y."/>
            <person name="Rokhsar D.S."/>
            <person name="Schmutz J."/>
        </authorList>
    </citation>
    <scope>NUCLEOTIDE SEQUENCE</scope>
    <source>
        <tissue evidence="17">Leaf extractions</tissue>
    </source>
</reference>
<dbReference type="Gene3D" id="3.30.430.20">
    <property type="entry name" value="Gnk2 domain, C-X8-C-X2-C motif"/>
    <property type="match status" value="1"/>
</dbReference>
<evidence type="ECO:0000313" key="18">
    <source>
        <dbReference type="EMBL" id="KCW44314.1"/>
    </source>
</evidence>
<dbReference type="OMA" id="ECPMSIG"/>
<evidence type="ECO:0000313" key="17">
    <source>
        <dbReference type="EMBL" id="KAK2631937.1"/>
    </source>
</evidence>
<dbReference type="GO" id="GO:0042742">
    <property type="term" value="P:defense response to bacterium"/>
    <property type="evidence" value="ECO:0007669"/>
    <property type="project" value="UniProtKB-KW"/>
</dbReference>
<proteinExistence type="inferred from homology"/>
<evidence type="ECO:0000256" key="13">
    <source>
        <dbReference type="ARBA" id="ARBA00024184"/>
    </source>
</evidence>
<keyword evidence="2" id="KW-0929">Antimicrobial</keyword>
<evidence type="ECO:0000256" key="2">
    <source>
        <dbReference type="ARBA" id="ARBA00022529"/>
    </source>
</evidence>
<protein>
    <recommendedName>
        <fullName evidence="16">Gnk2-homologous domain-containing protein</fullName>
    </recommendedName>
</protein>
<organism evidence="18">
    <name type="scientific">Eucalyptus grandis</name>
    <name type="common">Flooded gum</name>
    <dbReference type="NCBI Taxonomy" id="71139"/>
    <lineage>
        <taxon>Eukaryota</taxon>
        <taxon>Viridiplantae</taxon>
        <taxon>Streptophyta</taxon>
        <taxon>Embryophyta</taxon>
        <taxon>Tracheophyta</taxon>
        <taxon>Spermatophyta</taxon>
        <taxon>Magnoliopsida</taxon>
        <taxon>eudicotyledons</taxon>
        <taxon>Gunneridae</taxon>
        <taxon>Pentapetalae</taxon>
        <taxon>rosids</taxon>
        <taxon>malvids</taxon>
        <taxon>Myrtales</taxon>
        <taxon>Myrtaceae</taxon>
        <taxon>Myrtoideae</taxon>
        <taxon>Eucalypteae</taxon>
        <taxon>Eucalyptus</taxon>
    </lineage>
</organism>
<evidence type="ECO:0000256" key="9">
    <source>
        <dbReference type="ARBA" id="ARBA00022949"/>
    </source>
</evidence>